<feature type="compositionally biased region" description="Polar residues" evidence="1">
    <location>
        <begin position="87"/>
        <end position="98"/>
    </location>
</feature>
<keyword evidence="3" id="KW-1185">Reference proteome</keyword>
<feature type="compositionally biased region" description="Pro residues" evidence="1">
    <location>
        <begin position="523"/>
        <end position="534"/>
    </location>
</feature>
<comment type="caution">
    <text evidence="2">The sequence shown here is derived from an EMBL/GenBank/DDBJ whole genome shotgun (WGS) entry which is preliminary data.</text>
</comment>
<organism evidence="2 3">
    <name type="scientific">Petrolisthes manimaculis</name>
    <dbReference type="NCBI Taxonomy" id="1843537"/>
    <lineage>
        <taxon>Eukaryota</taxon>
        <taxon>Metazoa</taxon>
        <taxon>Ecdysozoa</taxon>
        <taxon>Arthropoda</taxon>
        <taxon>Crustacea</taxon>
        <taxon>Multicrustacea</taxon>
        <taxon>Malacostraca</taxon>
        <taxon>Eumalacostraca</taxon>
        <taxon>Eucarida</taxon>
        <taxon>Decapoda</taxon>
        <taxon>Pleocyemata</taxon>
        <taxon>Anomura</taxon>
        <taxon>Galatheoidea</taxon>
        <taxon>Porcellanidae</taxon>
        <taxon>Petrolisthes</taxon>
    </lineage>
</organism>
<evidence type="ECO:0000313" key="2">
    <source>
        <dbReference type="EMBL" id="KAK4313091.1"/>
    </source>
</evidence>
<feature type="region of interest" description="Disordered" evidence="1">
    <location>
        <begin position="86"/>
        <end position="184"/>
    </location>
</feature>
<feature type="region of interest" description="Disordered" evidence="1">
    <location>
        <begin position="474"/>
        <end position="555"/>
    </location>
</feature>
<evidence type="ECO:0000313" key="3">
    <source>
        <dbReference type="Proteomes" id="UP001292094"/>
    </source>
</evidence>
<feature type="region of interest" description="Disordered" evidence="1">
    <location>
        <begin position="1"/>
        <end position="28"/>
    </location>
</feature>
<dbReference type="EMBL" id="JAWZYT010001351">
    <property type="protein sequence ID" value="KAK4313091.1"/>
    <property type="molecule type" value="Genomic_DNA"/>
</dbReference>
<feature type="compositionally biased region" description="Acidic residues" evidence="1">
    <location>
        <begin position="1"/>
        <end position="10"/>
    </location>
</feature>
<protein>
    <submittedName>
        <fullName evidence="2">Uncharacterized protein</fullName>
    </submittedName>
</protein>
<gene>
    <name evidence="2" type="ORF">Pmani_015519</name>
</gene>
<feature type="compositionally biased region" description="Pro residues" evidence="1">
    <location>
        <begin position="585"/>
        <end position="600"/>
    </location>
</feature>
<feature type="region of interest" description="Disordered" evidence="1">
    <location>
        <begin position="576"/>
        <end position="605"/>
    </location>
</feature>
<feature type="region of interest" description="Disordered" evidence="1">
    <location>
        <begin position="400"/>
        <end position="425"/>
    </location>
</feature>
<proteinExistence type="predicted"/>
<name>A0AAE1PS50_9EUCA</name>
<feature type="region of interest" description="Disordered" evidence="1">
    <location>
        <begin position="211"/>
        <end position="239"/>
    </location>
</feature>
<dbReference type="AlphaFoldDB" id="A0AAE1PS50"/>
<feature type="compositionally biased region" description="Polar residues" evidence="1">
    <location>
        <begin position="228"/>
        <end position="239"/>
    </location>
</feature>
<feature type="compositionally biased region" description="Polar residues" evidence="1">
    <location>
        <begin position="401"/>
        <end position="425"/>
    </location>
</feature>
<sequence length="742" mass="80514">MQVEPDDETTEVLGENKNEGNGDTGWMTDKSRNFIQFRLPDCYCRPSISVFRDGRCERPPLDRIVKEWQTDILHKRMTKQKKIEEALSQSQNEGYDSSGTGGESRIRNESQCSTDSFSFSSWGGSRTRNESQGSSDSYSLSRESRTRNESQCSIDSFSAGRDCGQDLSQDLTADSQEEDPKGLSTEIELSVTVLPDKPSPLKQEYNQLLERNSSQNTVDKPDQLMEKSAQSATRSTQQAEMIPALCRPSTNINFHIPKLATQNTFESSSELFKPSSKIPTTSPQSFSLTPSSQFHFSVPKLKMHGASTTLATPPSALSMPGMVPVLSPEAMGVHSSIESKLSSFSTSHLQKHSQSSLATSTNLQQPQSYLSGIGTAQSQPSPSTLALAHSQQYSLPAPTIAKSQQPSPLAPTTAQPSPSVNSQHPSLSEIANTYTSIREPLSSSLGGTATGFRIPKLNFSKVNSLSDLPVDFKNKLKMKNGDPPDVSSRPSMVREGTGRLQQQVLESSSVGNPTSLPASFGGPPLPPGLPPPPGFSHAGFTPSATSSPSLSGLTPSSNLTNLSDFNLAPPFGVTSMSTHLATPSSLPPPTSTPAPQPSIPTPEDEIDSLLRSTMGEEDQDGMDIDLRAAVINTPIDRPLDNPKSHDDTPFMAMEATELKVDMSMLKSSPSAFGEVMTLLPAGGRRLKRPMERNIEVPFKIFKFDTPSPDERVQQAINDPNNPARYKLLTRERHSRRCLGIEG</sequence>
<reference evidence="2" key="1">
    <citation type="submission" date="2023-11" db="EMBL/GenBank/DDBJ databases">
        <title>Genome assemblies of two species of porcelain crab, Petrolisthes cinctipes and Petrolisthes manimaculis (Anomura: Porcellanidae).</title>
        <authorList>
            <person name="Angst P."/>
        </authorList>
    </citation>
    <scope>NUCLEOTIDE SEQUENCE</scope>
    <source>
        <strain evidence="2">PB745_02</strain>
        <tissue evidence="2">Gill</tissue>
    </source>
</reference>
<feature type="compositionally biased region" description="Low complexity" evidence="1">
    <location>
        <begin position="541"/>
        <end position="555"/>
    </location>
</feature>
<accession>A0AAE1PS50</accession>
<feature type="compositionally biased region" description="Low complexity" evidence="1">
    <location>
        <begin position="113"/>
        <end position="126"/>
    </location>
</feature>
<feature type="compositionally biased region" description="Polar residues" evidence="1">
    <location>
        <begin position="499"/>
        <end position="517"/>
    </location>
</feature>
<evidence type="ECO:0000256" key="1">
    <source>
        <dbReference type="SAM" id="MobiDB-lite"/>
    </source>
</evidence>
<dbReference type="Proteomes" id="UP001292094">
    <property type="component" value="Unassembled WGS sequence"/>
</dbReference>
<feature type="region of interest" description="Disordered" evidence="1">
    <location>
        <begin position="344"/>
        <end position="363"/>
    </location>
</feature>